<dbReference type="RefSeq" id="WP_124906772.1">
    <property type="nucleotide sequence ID" value="NZ_RQJP01000002.1"/>
</dbReference>
<dbReference type="Proteomes" id="UP000274271">
    <property type="component" value="Unassembled WGS sequence"/>
</dbReference>
<name>A0A3P1CPK4_9BACT</name>
<evidence type="ECO:0000313" key="1">
    <source>
        <dbReference type="EMBL" id="RRB15168.1"/>
    </source>
</evidence>
<comment type="caution">
    <text evidence="1">The sequence shown here is derived from an EMBL/GenBank/DDBJ whole genome shotgun (WGS) entry which is preliminary data.</text>
</comment>
<organism evidence="1 2">
    <name type="scientific">Larkinella knui</name>
    <dbReference type="NCBI Taxonomy" id="2025310"/>
    <lineage>
        <taxon>Bacteria</taxon>
        <taxon>Pseudomonadati</taxon>
        <taxon>Bacteroidota</taxon>
        <taxon>Cytophagia</taxon>
        <taxon>Cytophagales</taxon>
        <taxon>Spirosomataceae</taxon>
        <taxon>Larkinella</taxon>
    </lineage>
</organism>
<evidence type="ECO:0000313" key="2">
    <source>
        <dbReference type="Proteomes" id="UP000274271"/>
    </source>
</evidence>
<accession>A0A3P1CPK4</accession>
<dbReference type="AlphaFoldDB" id="A0A3P1CPK4"/>
<gene>
    <name evidence="1" type="ORF">EHT87_11520</name>
</gene>
<dbReference type="EMBL" id="RQJP01000002">
    <property type="protein sequence ID" value="RRB15168.1"/>
    <property type="molecule type" value="Genomic_DNA"/>
</dbReference>
<protein>
    <submittedName>
        <fullName evidence="1">Uncharacterized protein</fullName>
    </submittedName>
</protein>
<keyword evidence="2" id="KW-1185">Reference proteome</keyword>
<proteinExistence type="predicted"/>
<reference evidence="1 2" key="1">
    <citation type="submission" date="2018-11" db="EMBL/GenBank/DDBJ databases">
        <authorList>
            <person name="Zhou Z."/>
            <person name="Wang G."/>
        </authorList>
    </citation>
    <scope>NUCLEOTIDE SEQUENCE [LARGE SCALE GENOMIC DNA]</scope>
    <source>
        <strain evidence="1 2">KCTC42998</strain>
    </source>
</reference>
<sequence>MKRLKELPFSELASMYQFSIDMADAFEEASKVSETKEEHNDHQTSVTKWESYSDELEVYLEERIKYALGKEDNKAPMYL</sequence>